<feature type="region of interest" description="Disordered" evidence="1">
    <location>
        <begin position="133"/>
        <end position="160"/>
    </location>
</feature>
<evidence type="ECO:0000256" key="1">
    <source>
        <dbReference type="SAM" id="MobiDB-lite"/>
    </source>
</evidence>
<feature type="region of interest" description="Disordered" evidence="1">
    <location>
        <begin position="37"/>
        <end position="93"/>
    </location>
</feature>
<gene>
    <name evidence="2" type="ORF">ACEWY4_018639</name>
</gene>
<reference evidence="2 3" key="1">
    <citation type="submission" date="2024-09" db="EMBL/GenBank/DDBJ databases">
        <title>A chromosome-level genome assembly of Gray's grenadier anchovy, Coilia grayii.</title>
        <authorList>
            <person name="Fu Z."/>
        </authorList>
    </citation>
    <scope>NUCLEOTIDE SEQUENCE [LARGE SCALE GENOMIC DNA]</scope>
    <source>
        <strain evidence="2">G4</strain>
        <tissue evidence="2">Muscle</tissue>
    </source>
</reference>
<sequence length="196" mass="21699">MDQNNDVQSCGPTELLSTAKNIVDGVITQSVIIYKSGQHGLPNKDAENKPRGSILRKDSTDSERTSPAHKITWAADLSDGSDQSWNQSSRGSADSFPFAIHPRCEDLIREDRQTFSVVHPYKRHGRVADRFVRTPSPLSAAPASRSPTPEEMHSLKNQPASVSEVSTLEANNIYEPRCSFLMSLVLRPFMRAQVGH</sequence>
<evidence type="ECO:0000313" key="2">
    <source>
        <dbReference type="EMBL" id="KAL2085319.1"/>
    </source>
</evidence>
<organism evidence="2 3">
    <name type="scientific">Coilia grayii</name>
    <name type="common">Gray's grenadier anchovy</name>
    <dbReference type="NCBI Taxonomy" id="363190"/>
    <lineage>
        <taxon>Eukaryota</taxon>
        <taxon>Metazoa</taxon>
        <taxon>Chordata</taxon>
        <taxon>Craniata</taxon>
        <taxon>Vertebrata</taxon>
        <taxon>Euteleostomi</taxon>
        <taxon>Actinopterygii</taxon>
        <taxon>Neopterygii</taxon>
        <taxon>Teleostei</taxon>
        <taxon>Clupei</taxon>
        <taxon>Clupeiformes</taxon>
        <taxon>Clupeoidei</taxon>
        <taxon>Engraulidae</taxon>
        <taxon>Coilinae</taxon>
        <taxon>Coilia</taxon>
    </lineage>
</organism>
<dbReference type="AlphaFoldDB" id="A0ABD1JE12"/>
<feature type="compositionally biased region" description="Low complexity" evidence="1">
    <location>
        <begin position="133"/>
        <end position="147"/>
    </location>
</feature>
<feature type="compositionally biased region" description="Basic and acidic residues" evidence="1">
    <location>
        <begin position="42"/>
        <end position="66"/>
    </location>
</feature>
<comment type="caution">
    <text evidence="2">The sequence shown here is derived from an EMBL/GenBank/DDBJ whole genome shotgun (WGS) entry which is preliminary data.</text>
</comment>
<evidence type="ECO:0000313" key="3">
    <source>
        <dbReference type="Proteomes" id="UP001591681"/>
    </source>
</evidence>
<name>A0ABD1JE12_9TELE</name>
<keyword evidence="3" id="KW-1185">Reference proteome</keyword>
<feature type="compositionally biased region" description="Polar residues" evidence="1">
    <location>
        <begin position="80"/>
        <end position="92"/>
    </location>
</feature>
<proteinExistence type="predicted"/>
<protein>
    <submittedName>
        <fullName evidence="2">Uncharacterized protein</fullName>
    </submittedName>
</protein>
<accession>A0ABD1JE12</accession>
<dbReference type="Proteomes" id="UP001591681">
    <property type="component" value="Unassembled WGS sequence"/>
</dbReference>
<dbReference type="EMBL" id="JBHFQA010000016">
    <property type="protein sequence ID" value="KAL2085319.1"/>
    <property type="molecule type" value="Genomic_DNA"/>
</dbReference>